<dbReference type="PANTHER" id="PTHR30137">
    <property type="entry name" value="LUCIFERASE-LIKE MONOOXYGENASE"/>
    <property type="match status" value="1"/>
</dbReference>
<evidence type="ECO:0000313" key="4">
    <source>
        <dbReference type="Proteomes" id="UP000266340"/>
    </source>
</evidence>
<dbReference type="SUPFAM" id="SSF51679">
    <property type="entry name" value="Bacterial luciferase-like"/>
    <property type="match status" value="1"/>
</dbReference>
<dbReference type="EMBL" id="QXJM01000037">
    <property type="protein sequence ID" value="RIE03425.1"/>
    <property type="molecule type" value="Genomic_DNA"/>
</dbReference>
<gene>
    <name evidence="3" type="ORF">D3H35_12220</name>
</gene>
<name>A0A398CLV6_9BACL</name>
<keyword evidence="4" id="KW-1185">Reference proteome</keyword>
<dbReference type="Proteomes" id="UP000266340">
    <property type="component" value="Unassembled WGS sequence"/>
</dbReference>
<protein>
    <submittedName>
        <fullName evidence="3">LLM class flavin-dependent oxidoreductase</fullName>
    </submittedName>
</protein>
<dbReference type="FunFam" id="3.20.20.30:FF:000002">
    <property type="entry name" value="LLM class flavin-dependent oxidoreductase"/>
    <property type="match status" value="1"/>
</dbReference>
<dbReference type="GO" id="GO:0016705">
    <property type="term" value="F:oxidoreductase activity, acting on paired donors, with incorporation or reduction of molecular oxygen"/>
    <property type="evidence" value="ECO:0007669"/>
    <property type="project" value="InterPro"/>
</dbReference>
<dbReference type="PANTHER" id="PTHR30137:SF19">
    <property type="entry name" value="LUCIFERASE-LIKE MONOOXYGENASE"/>
    <property type="match status" value="1"/>
</dbReference>
<comment type="similarity">
    <text evidence="1">To bacterial alkanal monooxygenase alpha and beta chains.</text>
</comment>
<comment type="caution">
    <text evidence="3">The sequence shown here is derived from an EMBL/GenBank/DDBJ whole genome shotgun (WGS) entry which is preliminary data.</text>
</comment>
<dbReference type="OrthoDB" id="9780518at2"/>
<evidence type="ECO:0000313" key="3">
    <source>
        <dbReference type="EMBL" id="RIE03425.1"/>
    </source>
</evidence>
<evidence type="ECO:0000256" key="1">
    <source>
        <dbReference type="ARBA" id="ARBA00007789"/>
    </source>
</evidence>
<evidence type="ECO:0000259" key="2">
    <source>
        <dbReference type="Pfam" id="PF00296"/>
    </source>
</evidence>
<accession>A0A398CLV6</accession>
<dbReference type="Pfam" id="PF00296">
    <property type="entry name" value="Bac_luciferase"/>
    <property type="match status" value="1"/>
</dbReference>
<reference evidence="3 4" key="1">
    <citation type="submission" date="2018-09" db="EMBL/GenBank/DDBJ databases">
        <title>Cohnella cavernae sp. nov., isolated from a karst cave.</title>
        <authorList>
            <person name="Zhu H."/>
        </authorList>
    </citation>
    <scope>NUCLEOTIDE SEQUENCE [LARGE SCALE GENOMIC DNA]</scope>
    <source>
        <strain evidence="3 4">K2E09-144</strain>
    </source>
</reference>
<dbReference type="InterPro" id="IPR019949">
    <property type="entry name" value="CmoO-like"/>
</dbReference>
<dbReference type="NCBIfam" id="TIGR03558">
    <property type="entry name" value="oxido_grp_1"/>
    <property type="match status" value="1"/>
</dbReference>
<feature type="domain" description="Luciferase-like" evidence="2">
    <location>
        <begin position="3"/>
        <end position="302"/>
    </location>
</feature>
<dbReference type="RefSeq" id="WP_119149635.1">
    <property type="nucleotide sequence ID" value="NZ_JBHSOV010000005.1"/>
</dbReference>
<proteinExistence type="predicted"/>
<sequence length="340" mass="37108">MIKLSVLDHTHVAEGLSVKQSLELTVRLAQEAERLGYTRFWVPEHHSMLSIASSSPEVMIAHLAARTETIRIGSGGVMLPHYSAYKVAENFRLLEALYPGRIDLGVGRAPGGMPIATRALQEGKIGHVDLYGEQIADLAGYLHDSLPESHRFAGLQASPAIPTAPELWLLGSSGGSAHIAAAQGTGFAYAQFFGVPGSEDAVPYYEERFKPSQLNEKPKALSAVFVICADTEEEADRLGQSADLFFLLLETGRLRSSFPSAQAAAEFPYTELDKERMKAGRRRRFVGTPAQVKARLTAYANQYGLEELMIVTMVHDFEARLNSFRLLSEAFGLLGNGKGE</sequence>
<dbReference type="InterPro" id="IPR050766">
    <property type="entry name" value="Bact_Lucif_Oxidored"/>
</dbReference>
<dbReference type="InterPro" id="IPR011251">
    <property type="entry name" value="Luciferase-like_dom"/>
</dbReference>
<dbReference type="GO" id="GO:0005829">
    <property type="term" value="C:cytosol"/>
    <property type="evidence" value="ECO:0007669"/>
    <property type="project" value="TreeGrafter"/>
</dbReference>
<dbReference type="AlphaFoldDB" id="A0A398CLV6"/>
<dbReference type="InterPro" id="IPR036661">
    <property type="entry name" value="Luciferase-like_sf"/>
</dbReference>
<organism evidence="3 4">
    <name type="scientific">Cohnella faecalis</name>
    <dbReference type="NCBI Taxonomy" id="2315694"/>
    <lineage>
        <taxon>Bacteria</taxon>
        <taxon>Bacillati</taxon>
        <taxon>Bacillota</taxon>
        <taxon>Bacilli</taxon>
        <taxon>Bacillales</taxon>
        <taxon>Paenibacillaceae</taxon>
        <taxon>Cohnella</taxon>
    </lineage>
</organism>
<dbReference type="Gene3D" id="3.20.20.30">
    <property type="entry name" value="Luciferase-like domain"/>
    <property type="match status" value="1"/>
</dbReference>